<dbReference type="Pfam" id="PF00392">
    <property type="entry name" value="GntR"/>
    <property type="match status" value="1"/>
</dbReference>
<keyword evidence="6" id="KW-1185">Reference proteome</keyword>
<organism evidence="5 6">
    <name type="scientific">Methylocella tundrae</name>
    <dbReference type="NCBI Taxonomy" id="227605"/>
    <lineage>
        <taxon>Bacteria</taxon>
        <taxon>Pseudomonadati</taxon>
        <taxon>Pseudomonadota</taxon>
        <taxon>Alphaproteobacteria</taxon>
        <taxon>Hyphomicrobiales</taxon>
        <taxon>Beijerinckiaceae</taxon>
        <taxon>Methylocella</taxon>
    </lineage>
</organism>
<dbReference type="PANTHER" id="PTHR43537">
    <property type="entry name" value="TRANSCRIPTIONAL REGULATOR, GNTR FAMILY"/>
    <property type="match status" value="1"/>
</dbReference>
<keyword evidence="1" id="KW-0805">Transcription regulation</keyword>
<feature type="domain" description="HTH gntR-type" evidence="4">
    <location>
        <begin position="7"/>
        <end position="74"/>
    </location>
</feature>
<dbReference type="AlphaFoldDB" id="A0A8B6M7X3"/>
<dbReference type="EMBL" id="CABFMQ020000089">
    <property type="protein sequence ID" value="VTZ51133.1"/>
    <property type="molecule type" value="Genomic_DNA"/>
</dbReference>
<dbReference type="Pfam" id="PF07729">
    <property type="entry name" value="FCD"/>
    <property type="match status" value="1"/>
</dbReference>
<proteinExistence type="predicted"/>
<dbReference type="CDD" id="cd07377">
    <property type="entry name" value="WHTH_GntR"/>
    <property type="match status" value="1"/>
</dbReference>
<dbReference type="InterPro" id="IPR008920">
    <property type="entry name" value="TF_FadR/GntR_C"/>
</dbReference>
<dbReference type="SMART" id="SM00345">
    <property type="entry name" value="HTH_GNTR"/>
    <property type="match status" value="1"/>
</dbReference>
<accession>A0A8B6M7X3</accession>
<gene>
    <name evidence="5" type="ORF">MPC4_310008</name>
</gene>
<dbReference type="InterPro" id="IPR036388">
    <property type="entry name" value="WH-like_DNA-bd_sf"/>
</dbReference>
<keyword evidence="3" id="KW-0804">Transcription</keyword>
<comment type="caution">
    <text evidence="5">The sequence shown here is derived from an EMBL/GenBank/DDBJ whole genome shotgun (WGS) entry which is preliminary data.</text>
</comment>
<evidence type="ECO:0000256" key="1">
    <source>
        <dbReference type="ARBA" id="ARBA00023015"/>
    </source>
</evidence>
<name>A0A8B6M7X3_METTU</name>
<dbReference type="PANTHER" id="PTHR43537:SF49">
    <property type="entry name" value="TRANSCRIPTIONAL REGULATORY PROTEIN"/>
    <property type="match status" value="1"/>
</dbReference>
<dbReference type="Gene3D" id="1.10.10.10">
    <property type="entry name" value="Winged helix-like DNA-binding domain superfamily/Winged helix DNA-binding domain"/>
    <property type="match status" value="1"/>
</dbReference>
<evidence type="ECO:0000313" key="6">
    <source>
        <dbReference type="Proteomes" id="UP000485880"/>
    </source>
</evidence>
<dbReference type="InterPro" id="IPR000524">
    <property type="entry name" value="Tscrpt_reg_HTH_GntR"/>
</dbReference>
<dbReference type="SUPFAM" id="SSF46785">
    <property type="entry name" value="Winged helix' DNA-binding domain"/>
    <property type="match status" value="1"/>
</dbReference>
<sequence length="221" mass="24737">MHPVEAHSLVDAIARQLEGAIFSGELAPGAKLSELGLAKRLGVSRGPLREAIRRLEGRKLIQRIPNIGARVAELSPRDLHDVLVVREALEGMACRCAAEQMDDGEISSLRDLLNEHGRQEAVSAGTGYYQEGKDFDFHFRIIKASKNERLIGMLCNDLYDLLRVYRYKSSTLQGRARKAFHEHEVIVDALAGRDPDRAEAAMRRHLRNARAHIEKRAAAKE</sequence>
<evidence type="ECO:0000313" key="5">
    <source>
        <dbReference type="EMBL" id="VTZ51133.1"/>
    </source>
</evidence>
<keyword evidence="2" id="KW-0238">DNA-binding</keyword>
<reference evidence="5 6" key="1">
    <citation type="submission" date="2019-05" db="EMBL/GenBank/DDBJ databases">
        <authorList>
            <person name="Farhan Ul Haque M."/>
        </authorList>
    </citation>
    <scope>NUCLEOTIDE SEQUENCE [LARGE SCALE GENOMIC DNA]</scope>
    <source>
        <strain evidence="5">2</strain>
    </source>
</reference>
<dbReference type="SMART" id="SM00895">
    <property type="entry name" value="FCD"/>
    <property type="match status" value="1"/>
</dbReference>
<dbReference type="InterPro" id="IPR036390">
    <property type="entry name" value="WH_DNA-bd_sf"/>
</dbReference>
<dbReference type="RefSeq" id="WP_210253649.1">
    <property type="nucleotide sequence ID" value="NZ_CABFMQ020000089.1"/>
</dbReference>
<dbReference type="PROSITE" id="PS50949">
    <property type="entry name" value="HTH_GNTR"/>
    <property type="match status" value="1"/>
</dbReference>
<dbReference type="Proteomes" id="UP000485880">
    <property type="component" value="Unassembled WGS sequence"/>
</dbReference>
<protein>
    <submittedName>
        <fullName evidence="5">GntR family transcriptional regulator</fullName>
    </submittedName>
</protein>
<dbReference type="SUPFAM" id="SSF48008">
    <property type="entry name" value="GntR ligand-binding domain-like"/>
    <property type="match status" value="1"/>
</dbReference>
<evidence type="ECO:0000256" key="2">
    <source>
        <dbReference type="ARBA" id="ARBA00023125"/>
    </source>
</evidence>
<evidence type="ECO:0000259" key="4">
    <source>
        <dbReference type="PROSITE" id="PS50949"/>
    </source>
</evidence>
<dbReference type="GO" id="GO:0003700">
    <property type="term" value="F:DNA-binding transcription factor activity"/>
    <property type="evidence" value="ECO:0007669"/>
    <property type="project" value="InterPro"/>
</dbReference>
<dbReference type="InterPro" id="IPR011711">
    <property type="entry name" value="GntR_C"/>
</dbReference>
<evidence type="ECO:0000256" key="3">
    <source>
        <dbReference type="ARBA" id="ARBA00023163"/>
    </source>
</evidence>
<dbReference type="GO" id="GO:0003677">
    <property type="term" value="F:DNA binding"/>
    <property type="evidence" value="ECO:0007669"/>
    <property type="project" value="UniProtKB-KW"/>
</dbReference>
<dbReference type="Gene3D" id="1.20.120.530">
    <property type="entry name" value="GntR ligand-binding domain-like"/>
    <property type="match status" value="1"/>
</dbReference>